<dbReference type="InterPro" id="IPR032675">
    <property type="entry name" value="LRR_dom_sf"/>
</dbReference>
<evidence type="ECO:0008006" key="3">
    <source>
        <dbReference type="Google" id="ProtNLM"/>
    </source>
</evidence>
<evidence type="ECO:0000313" key="1">
    <source>
        <dbReference type="EMBL" id="KAK7435413.1"/>
    </source>
</evidence>
<organism evidence="1 2">
    <name type="scientific">Marasmiellus scandens</name>
    <dbReference type="NCBI Taxonomy" id="2682957"/>
    <lineage>
        <taxon>Eukaryota</taxon>
        <taxon>Fungi</taxon>
        <taxon>Dikarya</taxon>
        <taxon>Basidiomycota</taxon>
        <taxon>Agaricomycotina</taxon>
        <taxon>Agaricomycetes</taxon>
        <taxon>Agaricomycetidae</taxon>
        <taxon>Agaricales</taxon>
        <taxon>Marasmiineae</taxon>
        <taxon>Omphalotaceae</taxon>
        <taxon>Marasmiellus</taxon>
    </lineage>
</organism>
<comment type="caution">
    <text evidence="1">The sequence shown here is derived from an EMBL/GenBank/DDBJ whole genome shotgun (WGS) entry which is preliminary data.</text>
</comment>
<dbReference type="Proteomes" id="UP001498398">
    <property type="component" value="Unassembled WGS sequence"/>
</dbReference>
<sequence>MRPMPLPSLTWFYCDASDPEEPFHWMPLFLSASLKAAYIHVHPCSEADLLIYLSLVKEVAPSFERLVVECEEEECTFSYLEAASRLESLRTLHFTFPGSGHGSMSLQWDIQCLGGLQHLEELRLESRNDEESYGNGQVGGHFPSLKRLYLGEGYFFITTFLDVFRNAPLELLNVDAPDLNQDQDAREDIFKAVVHHWSETLTTFSIDLEGYYVEGLKELELTFSDSVETLYSLRRLKVLRLTGCSRALYMTDTDVASLCDAWPHLTDLEISVQPRGVADSPSQNSLLILFRRCRDLKRAVLPLYVSNPLPVDDEDVTLDWLLPSSSHELGEFSVILDEHELSEPRPRSCGTPFGRCISTFEKSGSRSRTIRLCGLKKMQ</sequence>
<keyword evidence="2" id="KW-1185">Reference proteome</keyword>
<evidence type="ECO:0000313" key="2">
    <source>
        <dbReference type="Proteomes" id="UP001498398"/>
    </source>
</evidence>
<reference evidence="1 2" key="1">
    <citation type="submission" date="2024-01" db="EMBL/GenBank/DDBJ databases">
        <title>A draft genome for the cacao thread blight pathogen Marasmiellus scandens.</title>
        <authorList>
            <person name="Baruah I.K."/>
            <person name="Leung J."/>
            <person name="Bukari Y."/>
            <person name="Amoako-Attah I."/>
            <person name="Meinhardt L.W."/>
            <person name="Bailey B.A."/>
            <person name="Cohen S.P."/>
        </authorList>
    </citation>
    <scope>NUCLEOTIDE SEQUENCE [LARGE SCALE GENOMIC DNA]</scope>
    <source>
        <strain evidence="1 2">GH-19</strain>
    </source>
</reference>
<gene>
    <name evidence="1" type="ORF">VKT23_019675</name>
</gene>
<accession>A0ABR1IQ63</accession>
<name>A0ABR1IQ63_9AGAR</name>
<proteinExistence type="predicted"/>
<protein>
    <recommendedName>
        <fullName evidence="3">F-box protein</fullName>
    </recommendedName>
</protein>
<dbReference type="EMBL" id="JBANRG010000107">
    <property type="protein sequence ID" value="KAK7435413.1"/>
    <property type="molecule type" value="Genomic_DNA"/>
</dbReference>
<dbReference type="Gene3D" id="3.80.10.10">
    <property type="entry name" value="Ribonuclease Inhibitor"/>
    <property type="match status" value="1"/>
</dbReference>
<dbReference type="SUPFAM" id="SSF52047">
    <property type="entry name" value="RNI-like"/>
    <property type="match status" value="1"/>
</dbReference>